<dbReference type="InterPro" id="IPR003676">
    <property type="entry name" value="SAUR_fam"/>
</dbReference>
<evidence type="ECO:0000256" key="1">
    <source>
        <dbReference type="ARBA" id="ARBA00006974"/>
    </source>
</evidence>
<dbReference type="Pfam" id="PF02519">
    <property type="entry name" value="Auxin_inducible"/>
    <property type="match status" value="1"/>
</dbReference>
<comment type="caution">
    <text evidence="2">The sequence shown here is derived from an EMBL/GenBank/DDBJ whole genome shotgun (WGS) entry which is preliminary data.</text>
</comment>
<accession>A0A978VYI0</accession>
<dbReference type="EMBL" id="JAEACU010000001">
    <property type="protein sequence ID" value="KAH7544764.1"/>
    <property type="molecule type" value="Genomic_DNA"/>
</dbReference>
<dbReference type="OrthoDB" id="762405at2759"/>
<comment type="similarity">
    <text evidence="1">Belongs to the ARG7 family.</text>
</comment>
<proteinExistence type="inferred from homology"/>
<dbReference type="AlphaFoldDB" id="A0A978VYI0"/>
<dbReference type="PANTHER" id="PTHR31374:SF203">
    <property type="entry name" value="AUXIN-RESPONSIVE PROTEIN SAUR71-LIKE"/>
    <property type="match status" value="1"/>
</dbReference>
<dbReference type="Proteomes" id="UP000813462">
    <property type="component" value="Unassembled WGS sequence"/>
</dbReference>
<evidence type="ECO:0000313" key="2">
    <source>
        <dbReference type="EMBL" id="KAH7544764.1"/>
    </source>
</evidence>
<dbReference type="GO" id="GO:0009733">
    <property type="term" value="P:response to auxin"/>
    <property type="evidence" value="ECO:0007669"/>
    <property type="project" value="InterPro"/>
</dbReference>
<sequence>MAGAMVHKISQIVRLKQLMLRWKHVSVRRRPIYCSDSEPHAAAVANDPTSRRIPSGFLAVYVGSTERRRFLIPARFLNLPVFVALLKKAEEEFGFECSGGLVLPCEVGFFEEILRFLQKSETKFGKFGLDDFLKMTSDVGFDSCREISTNNMSHAFTPLLQKARV</sequence>
<name>A0A978VYI0_ZIZJJ</name>
<reference evidence="2" key="1">
    <citation type="journal article" date="2021" name="Front. Plant Sci.">
        <title>Chromosome-Scale Genome Assembly for Chinese Sour Jujube and Insights Into Its Genome Evolution and Domestication Signature.</title>
        <authorList>
            <person name="Shen L.-Y."/>
            <person name="Luo H."/>
            <person name="Wang X.-L."/>
            <person name="Wang X.-M."/>
            <person name="Qiu X.-J."/>
            <person name="Liu H."/>
            <person name="Zhou S.-S."/>
            <person name="Jia K.-H."/>
            <person name="Nie S."/>
            <person name="Bao Y.-T."/>
            <person name="Zhang R.-G."/>
            <person name="Yun Q.-Z."/>
            <person name="Chai Y.-H."/>
            <person name="Lu J.-Y."/>
            <person name="Li Y."/>
            <person name="Zhao S.-W."/>
            <person name="Mao J.-F."/>
            <person name="Jia S.-G."/>
            <person name="Mao Y.-M."/>
        </authorList>
    </citation>
    <scope>NUCLEOTIDE SEQUENCE</scope>
    <source>
        <strain evidence="2">AT0</strain>
        <tissue evidence="2">Leaf</tissue>
    </source>
</reference>
<evidence type="ECO:0000313" key="3">
    <source>
        <dbReference type="Proteomes" id="UP000813462"/>
    </source>
</evidence>
<dbReference type="PANTHER" id="PTHR31374">
    <property type="entry name" value="AUXIN-INDUCED PROTEIN-LIKE-RELATED"/>
    <property type="match status" value="1"/>
</dbReference>
<organism evidence="2 3">
    <name type="scientific">Ziziphus jujuba var. spinosa</name>
    <dbReference type="NCBI Taxonomy" id="714518"/>
    <lineage>
        <taxon>Eukaryota</taxon>
        <taxon>Viridiplantae</taxon>
        <taxon>Streptophyta</taxon>
        <taxon>Embryophyta</taxon>
        <taxon>Tracheophyta</taxon>
        <taxon>Spermatophyta</taxon>
        <taxon>Magnoliopsida</taxon>
        <taxon>eudicotyledons</taxon>
        <taxon>Gunneridae</taxon>
        <taxon>Pentapetalae</taxon>
        <taxon>rosids</taxon>
        <taxon>fabids</taxon>
        <taxon>Rosales</taxon>
        <taxon>Rhamnaceae</taxon>
        <taxon>Paliureae</taxon>
        <taxon>Ziziphus</taxon>
    </lineage>
</organism>
<protein>
    <submittedName>
        <fullName evidence="2">Uncharacterized protein</fullName>
    </submittedName>
</protein>
<gene>
    <name evidence="2" type="ORF">FEM48_Zijuj01G0020800</name>
</gene>